<dbReference type="PANTHER" id="PTHR45947">
    <property type="entry name" value="SULFOQUINOVOSYL TRANSFERASE SQD2"/>
    <property type="match status" value="1"/>
</dbReference>
<dbReference type="PANTHER" id="PTHR45947:SF3">
    <property type="entry name" value="SULFOQUINOVOSYL TRANSFERASE SQD2"/>
    <property type="match status" value="1"/>
</dbReference>
<dbReference type="NCBIfam" id="TIGR03999">
    <property type="entry name" value="thiol_BshA"/>
    <property type="match status" value="1"/>
</dbReference>
<dbReference type="AlphaFoldDB" id="A0A4Q0P3D7"/>
<proteinExistence type="predicted"/>
<accession>A0A4Q0P3D7</accession>
<evidence type="ECO:0000313" key="4">
    <source>
        <dbReference type="Proteomes" id="UP000289238"/>
    </source>
</evidence>
<protein>
    <submittedName>
        <fullName evidence="3">N-acetyl-alpha-D-glucosaminyl L-malate synthase BshA</fullName>
    </submittedName>
</protein>
<dbReference type="InterPro" id="IPR050194">
    <property type="entry name" value="Glycosyltransferase_grp1"/>
</dbReference>
<sequence>MKIAIVCYPTFGGSGVVATELGIALSKRGHEVHFITYKQPVRLDLLNEKIFFHEVNVPEYPLFHFQPYELALSSKLVTIIKAYHIDVMHVHYAIPHAYAGYMAKKMLKQEGITVPMVTTLHGTDITLVGSHPFYKPAVTFSINKSDVVTSVSQSLKEDTNRLFDIKRKIRVIPNFIDINTVKDTFTDCQRALMATEEERIITHISNMREVKCIPDVIKTFSKIQKHLPSKLIMVGEGPERGPAELLAQELGIANKVVFLGNSNEIDKILCFSDLFLLPSKAESFGLAALEAMAHGVPVISSNAGGLAEVNQDGYSGFMSGVGDTDSMATNALSILKDSNTLNLFKKQARLQAQQFAIERVVPMYEDVYLKAINRLKKKPKAALKK</sequence>
<reference evidence="3 4" key="1">
    <citation type="submission" date="2018-07" db="EMBL/GenBank/DDBJ databases">
        <title>Leeuwenhoekiella genomics.</title>
        <authorList>
            <person name="Tahon G."/>
            <person name="Willems A."/>
        </authorList>
    </citation>
    <scope>NUCLEOTIDE SEQUENCE [LARGE SCALE GENOMIC DNA]</scope>
    <source>
        <strain evidence="3 4">LMG 22550</strain>
    </source>
</reference>
<gene>
    <name evidence="3" type="ORF">DSM00_2597</name>
</gene>
<dbReference type="Pfam" id="PF00534">
    <property type="entry name" value="Glycos_transf_1"/>
    <property type="match status" value="1"/>
</dbReference>
<dbReference type="OrthoDB" id="9810929at2"/>
<dbReference type="InterPro" id="IPR028098">
    <property type="entry name" value="Glyco_trans_4-like_N"/>
</dbReference>
<name>A0A4Q0P3D7_9FLAO</name>
<keyword evidence="4" id="KW-1185">Reference proteome</keyword>
<dbReference type="Pfam" id="PF13439">
    <property type="entry name" value="Glyco_transf_4"/>
    <property type="match status" value="1"/>
</dbReference>
<evidence type="ECO:0000259" key="2">
    <source>
        <dbReference type="Pfam" id="PF13439"/>
    </source>
</evidence>
<dbReference type="GO" id="GO:0016757">
    <property type="term" value="F:glycosyltransferase activity"/>
    <property type="evidence" value="ECO:0007669"/>
    <property type="project" value="InterPro"/>
</dbReference>
<dbReference type="GO" id="GO:0071793">
    <property type="term" value="P:bacillithiol biosynthetic process"/>
    <property type="evidence" value="ECO:0007669"/>
    <property type="project" value="InterPro"/>
</dbReference>
<feature type="domain" description="Glycosyl transferase family 1" evidence="1">
    <location>
        <begin position="195"/>
        <end position="349"/>
    </location>
</feature>
<dbReference type="SUPFAM" id="SSF53756">
    <property type="entry name" value="UDP-Glycosyltransferase/glycogen phosphorylase"/>
    <property type="match status" value="1"/>
</dbReference>
<dbReference type="EMBL" id="QOVM01000006">
    <property type="protein sequence ID" value="RXG21080.1"/>
    <property type="molecule type" value="Genomic_DNA"/>
</dbReference>
<dbReference type="InterPro" id="IPR023881">
    <property type="entry name" value="Thiol_BshA"/>
</dbReference>
<comment type="caution">
    <text evidence="3">The sequence shown here is derived from an EMBL/GenBank/DDBJ whole genome shotgun (WGS) entry which is preliminary data.</text>
</comment>
<evidence type="ECO:0000259" key="1">
    <source>
        <dbReference type="Pfam" id="PF00534"/>
    </source>
</evidence>
<dbReference type="InterPro" id="IPR001296">
    <property type="entry name" value="Glyco_trans_1"/>
</dbReference>
<evidence type="ECO:0000313" key="3">
    <source>
        <dbReference type="EMBL" id="RXG21080.1"/>
    </source>
</evidence>
<dbReference type="Gene3D" id="3.40.50.2000">
    <property type="entry name" value="Glycogen Phosphorylase B"/>
    <property type="match status" value="2"/>
</dbReference>
<dbReference type="Proteomes" id="UP000289238">
    <property type="component" value="Unassembled WGS sequence"/>
</dbReference>
<feature type="domain" description="Glycosyltransferase subfamily 4-like N-terminal" evidence="2">
    <location>
        <begin position="11"/>
        <end position="179"/>
    </location>
</feature>
<organism evidence="3 4">
    <name type="scientific">Leeuwenhoekiella aequorea</name>
    <dbReference type="NCBI Taxonomy" id="283736"/>
    <lineage>
        <taxon>Bacteria</taxon>
        <taxon>Pseudomonadati</taxon>
        <taxon>Bacteroidota</taxon>
        <taxon>Flavobacteriia</taxon>
        <taxon>Flavobacteriales</taxon>
        <taxon>Flavobacteriaceae</taxon>
        <taxon>Leeuwenhoekiella</taxon>
    </lineage>
</organism>
<dbReference type="RefSeq" id="WP_128758357.1">
    <property type="nucleotide sequence ID" value="NZ_JASMRS010000002.1"/>
</dbReference>